<dbReference type="EMBL" id="FOXH01000021">
    <property type="protein sequence ID" value="SFQ47444.1"/>
    <property type="molecule type" value="Genomic_DNA"/>
</dbReference>
<sequence length="1228" mass="136043">MNDLDLDINFFINSAEVKTATAQVKNEIKGVSDTAELAGKRISDNLSNAFNPQQTEGLVEGLKRKLSEAQKIAQTATNETTIELANAKIQEYEKQLARLAVIGKQGFDDLGNKIANEVEKPIGKLQKLQKVAELYANMSLTSNNPEIISKYNLKLQQTQAEIQRVNNVGKVGFDALGNAIEKNQNVVGKLWSGLYKVANILPGIGVAGLLAFGLEPLINFISKLDILKEKLSETEKFNKALSDSLSEGSEYSQAVKNVSSLRINLELAKTGLYDKKAVVEEYNKSIGAVAGQVKNLAEVEKGLANNADEYIKMTLYKAAANKALEEAATKALLAEKENLKKPEETVGIGNKILNALTAGDYKNQELYKKAYEETAKKNRENAVEALEKERKNLEQVAKSLQDKAAAEAAKMGGVLGKNLTKETKNDSYVKAAESLQRQVYEIEQEYSRKRLSKDDEQLQALRDRFQKISTEVEKFNKNPQNKIKVDGSGLDATKESAISDLKYRQDTEKLKISLEQQKNIYSNYETFKKDFGDQAANERFSKELNINKSYLQIVQQEYEKLSGKQAETLTGGEKERLEYLTKTLQTATNEKQKADDDIYKNAIESAKTYADRLIQIDREYQQKRKSLSDKGALTSERLEVLNEEKQKAIESAKDEALQKTAIYKKLAIDTVELTRIQAKAQIEVIRELLKQGSGLPTELAKKLEAELSGLEVKLKVGVEQSNLDELKSRYRDLILEIGQTDQFGQSIVSESERKRIVKALLEIKTRIKEIDTNGDGKVTWSDKIAKNFEYLKGTTEEIAKGLASDLGSLSGAFSGLSNEVGQFNQELGKSLSDLSRLVGIGAAAAQSIAGFASGNIIGGITGALSAIGGIVGLFGEANAQYQKFYQGILEGERKYQEALYARQVLEAKSNTTKYRSVIAEYKVLSEQTQAYQKEYDELYKKIQGGLYISQVLKDNFLWFETGTRNVYASLFGKNFEDLKKLLLEGKLIGWEKDTVERLVELEQKGYDAQKQLEDLRKQLAELFTGTTSDNLTDSLLEMFKQGKTGVQDLADFFEKTMQDAALSIFKNKVLAEAMDKFYTEFTKATAEGNLDASKIANLKVLFNALVSGANDQFAALQQITGLNLVTSPSTSPTGGSGSSGLSGQIQRSITEATGNELAGLFRSQYDITKKIFGVGTDSLVVIRQQATYLLDIQQNTANTVNEVKKVVTELQSINSNTKQSNSAYNNGW</sequence>
<evidence type="ECO:0008006" key="5">
    <source>
        <dbReference type="Google" id="ProtNLM"/>
    </source>
</evidence>
<protein>
    <recommendedName>
        <fullName evidence="5">EF-hand domain-containing protein</fullName>
    </recommendedName>
</protein>
<proteinExistence type="predicted"/>
<evidence type="ECO:0000313" key="3">
    <source>
        <dbReference type="EMBL" id="SFQ47444.1"/>
    </source>
</evidence>
<feature type="coiled-coil region" evidence="1">
    <location>
        <begin position="59"/>
        <end position="102"/>
    </location>
</feature>
<keyword evidence="1" id="KW-0175">Coiled coil</keyword>
<dbReference type="EMBL" id="FOXH01000013">
    <property type="protein sequence ID" value="SFQ27032.1"/>
    <property type="molecule type" value="Genomic_DNA"/>
</dbReference>
<evidence type="ECO:0000256" key="1">
    <source>
        <dbReference type="SAM" id="Coils"/>
    </source>
</evidence>
<evidence type="ECO:0000313" key="4">
    <source>
        <dbReference type="Proteomes" id="UP000199306"/>
    </source>
</evidence>
<gene>
    <name evidence="2" type="ORF">SAMN04515674_113139</name>
    <name evidence="3" type="ORF">SAMN04515674_12153</name>
</gene>
<name>A0A1I5X4T9_9BACT</name>
<dbReference type="Proteomes" id="UP000199306">
    <property type="component" value="Unassembled WGS sequence"/>
</dbReference>
<reference evidence="2 4" key="1">
    <citation type="submission" date="2016-10" db="EMBL/GenBank/DDBJ databases">
        <authorList>
            <person name="de Groot N.N."/>
        </authorList>
    </citation>
    <scope>NUCLEOTIDE SEQUENCE [LARGE SCALE GENOMIC DNA]</scope>
    <source>
        <strain evidence="2">E92</strain>
        <strain evidence="4">E92,LMG 26720,CCM 7988</strain>
    </source>
</reference>
<keyword evidence="4" id="KW-1185">Reference proteome</keyword>
<accession>A0A1I5X4T9</accession>
<organism evidence="2 4">
    <name type="scientific">Pseudarcicella hirudinis</name>
    <dbReference type="NCBI Taxonomy" id="1079859"/>
    <lineage>
        <taxon>Bacteria</taxon>
        <taxon>Pseudomonadati</taxon>
        <taxon>Bacteroidota</taxon>
        <taxon>Cytophagia</taxon>
        <taxon>Cytophagales</taxon>
        <taxon>Flectobacillaceae</taxon>
        <taxon>Pseudarcicella</taxon>
    </lineage>
</organism>
<dbReference type="RefSeq" id="WP_092018841.1">
    <property type="nucleotide sequence ID" value="NZ_FOXH01000013.1"/>
</dbReference>
<dbReference type="OrthoDB" id="1414895at2"/>
<evidence type="ECO:0000313" key="2">
    <source>
        <dbReference type="EMBL" id="SFQ27032.1"/>
    </source>
</evidence>
<feature type="coiled-coil region" evidence="1">
    <location>
        <begin position="368"/>
        <end position="478"/>
    </location>
</feature>
<dbReference type="AlphaFoldDB" id="A0A1I5X4T9"/>
<dbReference type="STRING" id="1079859.SAMN04515674_113139"/>